<dbReference type="EMBL" id="JAIHNG010000046">
    <property type="protein sequence ID" value="KAI5965040.1"/>
    <property type="molecule type" value="Genomic_DNA"/>
</dbReference>
<name>A0AAD5G0E6_9ASCO</name>
<organism evidence="1 2">
    <name type="scientific">Candida theae</name>
    <dbReference type="NCBI Taxonomy" id="1198502"/>
    <lineage>
        <taxon>Eukaryota</taxon>
        <taxon>Fungi</taxon>
        <taxon>Dikarya</taxon>
        <taxon>Ascomycota</taxon>
        <taxon>Saccharomycotina</taxon>
        <taxon>Pichiomycetes</taxon>
        <taxon>Debaryomycetaceae</taxon>
        <taxon>Candida/Lodderomyces clade</taxon>
        <taxon>Candida</taxon>
    </lineage>
</organism>
<reference evidence="1 2" key="1">
    <citation type="journal article" date="2022" name="DNA Res.">
        <title>Genome analysis of five recently described species of the CUG-Ser clade uncovers Candida theae as a new hybrid lineage with pathogenic potential in the Candida parapsilosis species complex.</title>
        <authorList>
            <person name="Mixao V."/>
            <person name="Del Olmo V."/>
            <person name="Hegedusova E."/>
            <person name="Saus E."/>
            <person name="Pryszcz L."/>
            <person name="Cillingova A."/>
            <person name="Nosek J."/>
            <person name="Gabaldon T."/>
        </authorList>
    </citation>
    <scope>NUCLEOTIDE SEQUENCE [LARGE SCALE GENOMIC DNA]</scope>
    <source>
        <strain evidence="1 2">CBS 12239</strain>
    </source>
</reference>
<sequence>MVSLTSLHHEALEEIFHQLNQYHTLALAPLHSKFYYVAKPKLYRNIYVYIPWTLNDALESNEQNSTFHFPKNLNNCKSTKYSIISTDTFERYLMRMDSSQEINRLELYGHNMTMIDCIFRHFTKIKYFELVTVLIPREQREPGYLLHIQEYIDVYGYGTHYISPNLFSRFPEHELTASKSIQVGEWFCCNEIDKLHSSKSLKELTIITSSGHCRMRCRFNMQLRVLNFYDSYESMSLNFPLRDYFDTGSLCELSLKGDIDLDAMFTFTDMEKEFPKLGQLCLRFAGQKERCLAPKPTAISALHYQMFAFDIFIHF</sequence>
<keyword evidence="2" id="KW-1185">Reference proteome</keyword>
<evidence type="ECO:0000313" key="1">
    <source>
        <dbReference type="EMBL" id="KAI5965040.1"/>
    </source>
</evidence>
<dbReference type="GeneID" id="76148892"/>
<evidence type="ECO:0008006" key="3">
    <source>
        <dbReference type="Google" id="ProtNLM"/>
    </source>
</evidence>
<proteinExistence type="predicted"/>
<gene>
    <name evidence="1" type="ORF">KGF57_000833</name>
</gene>
<comment type="caution">
    <text evidence="1">The sequence shown here is derived from an EMBL/GenBank/DDBJ whole genome shotgun (WGS) entry which is preliminary data.</text>
</comment>
<evidence type="ECO:0000313" key="2">
    <source>
        <dbReference type="Proteomes" id="UP001204833"/>
    </source>
</evidence>
<dbReference type="AlphaFoldDB" id="A0AAD5G0E6"/>
<dbReference type="Proteomes" id="UP001204833">
    <property type="component" value="Unassembled WGS sequence"/>
</dbReference>
<accession>A0AAD5G0E6</accession>
<dbReference type="RefSeq" id="XP_051610607.1">
    <property type="nucleotide sequence ID" value="XM_051755343.1"/>
</dbReference>
<protein>
    <recommendedName>
        <fullName evidence="3">F-box domain-containing protein</fullName>
    </recommendedName>
</protein>